<comment type="subcellular location">
    <subcellularLocation>
        <location evidence="2 16">Cytoplasm</location>
    </subcellularLocation>
</comment>
<keyword evidence="10 16" id="KW-0660">Purine salvage</keyword>
<comment type="catalytic activity">
    <reaction evidence="14">
        <text>GMP + diphosphate = guanine + 5-phospho-alpha-D-ribose 1-diphosphate</text>
        <dbReference type="Rhea" id="RHEA:25424"/>
        <dbReference type="ChEBI" id="CHEBI:16235"/>
        <dbReference type="ChEBI" id="CHEBI:33019"/>
        <dbReference type="ChEBI" id="CHEBI:58017"/>
        <dbReference type="ChEBI" id="CHEBI:58115"/>
        <dbReference type="EC" id="2.4.2.8"/>
    </reaction>
    <physiologicalReaction direction="right-to-left" evidence="14">
        <dbReference type="Rhea" id="RHEA:25426"/>
    </physiologicalReaction>
</comment>
<evidence type="ECO:0000256" key="10">
    <source>
        <dbReference type="ARBA" id="ARBA00022726"/>
    </source>
</evidence>
<organism evidence="18 19">
    <name type="scientific">Cyanistes caeruleus</name>
    <name type="common">Eurasian blue tit</name>
    <name type="synonym">Parus caeruleus</name>
    <dbReference type="NCBI Taxonomy" id="156563"/>
    <lineage>
        <taxon>Eukaryota</taxon>
        <taxon>Metazoa</taxon>
        <taxon>Chordata</taxon>
        <taxon>Craniata</taxon>
        <taxon>Vertebrata</taxon>
        <taxon>Euteleostomi</taxon>
        <taxon>Archelosauria</taxon>
        <taxon>Archosauria</taxon>
        <taxon>Dinosauria</taxon>
        <taxon>Saurischia</taxon>
        <taxon>Theropoda</taxon>
        <taxon>Coelurosauria</taxon>
        <taxon>Aves</taxon>
        <taxon>Neognathae</taxon>
        <taxon>Neoaves</taxon>
        <taxon>Telluraves</taxon>
        <taxon>Australaves</taxon>
        <taxon>Passeriformes</taxon>
        <taxon>Paridae</taxon>
        <taxon>Cyanistes</taxon>
    </lineage>
</organism>
<evidence type="ECO:0000256" key="14">
    <source>
        <dbReference type="ARBA" id="ARBA00048811"/>
    </source>
</evidence>
<keyword evidence="12 16" id="KW-0460">Magnesium</keyword>
<dbReference type="Proteomes" id="UP000694410">
    <property type="component" value="Unplaced"/>
</dbReference>
<dbReference type="GO" id="GO:0006166">
    <property type="term" value="P:purine ribonucleoside salvage"/>
    <property type="evidence" value="ECO:0007669"/>
    <property type="project" value="UniProtKB-KW"/>
</dbReference>
<dbReference type="InterPro" id="IPR029057">
    <property type="entry name" value="PRTase-like"/>
</dbReference>
<dbReference type="Gene3D" id="3.40.50.2020">
    <property type="match status" value="1"/>
</dbReference>
<dbReference type="Pfam" id="PF00156">
    <property type="entry name" value="Pribosyltran"/>
    <property type="match status" value="1"/>
</dbReference>
<dbReference type="GO" id="GO:0000166">
    <property type="term" value="F:nucleotide binding"/>
    <property type="evidence" value="ECO:0007669"/>
    <property type="project" value="UniProtKB-KW"/>
</dbReference>
<dbReference type="Ensembl" id="ENSCCET00000010172.1">
    <property type="protein sequence ID" value="ENSCCEP00000006251.1"/>
    <property type="gene ID" value="ENSCCEG00000006741.1"/>
</dbReference>
<feature type="domain" description="Phosphoribosyltransferase" evidence="17">
    <location>
        <begin position="79"/>
        <end position="226"/>
    </location>
</feature>
<evidence type="ECO:0000256" key="13">
    <source>
        <dbReference type="ARBA" id="ARBA00025301"/>
    </source>
</evidence>
<dbReference type="GO" id="GO:0046100">
    <property type="term" value="P:hypoxanthine metabolic process"/>
    <property type="evidence" value="ECO:0007669"/>
    <property type="project" value="TreeGrafter"/>
</dbReference>
<evidence type="ECO:0000256" key="8">
    <source>
        <dbReference type="ARBA" id="ARBA00022679"/>
    </source>
</evidence>
<dbReference type="UniPathway" id="UPA00591">
    <property type="reaction ID" value="UER00648"/>
</dbReference>
<dbReference type="GO" id="GO:0006178">
    <property type="term" value="P:guanine salvage"/>
    <property type="evidence" value="ECO:0007669"/>
    <property type="project" value="TreeGrafter"/>
</dbReference>
<comment type="catalytic activity">
    <reaction evidence="15">
        <text>IMP + diphosphate = hypoxanthine + 5-phospho-alpha-D-ribose 1-diphosphate</text>
        <dbReference type="Rhea" id="RHEA:17973"/>
        <dbReference type="ChEBI" id="CHEBI:17368"/>
        <dbReference type="ChEBI" id="CHEBI:33019"/>
        <dbReference type="ChEBI" id="CHEBI:58017"/>
        <dbReference type="ChEBI" id="CHEBI:58053"/>
        <dbReference type="EC" id="2.4.2.8"/>
    </reaction>
    <physiologicalReaction direction="right-to-left" evidence="15">
        <dbReference type="Rhea" id="RHEA:17975"/>
    </physiologicalReaction>
</comment>
<dbReference type="EC" id="2.4.2.8" evidence="16"/>
<evidence type="ECO:0000256" key="7">
    <source>
        <dbReference type="ARBA" id="ARBA00022676"/>
    </source>
</evidence>
<gene>
    <name evidence="18" type="primary">LOC111922339</name>
</gene>
<name>A0A8C0U9I1_CYACU</name>
<reference evidence="18" key="2">
    <citation type="submission" date="2025-09" db="UniProtKB">
        <authorList>
            <consortium name="Ensembl"/>
        </authorList>
    </citation>
    <scope>IDENTIFICATION</scope>
</reference>
<comment type="pathway">
    <text evidence="3 16">Purine metabolism; IMP biosynthesis via salvage pathway; IMP from hypoxanthine: step 1/1.</text>
</comment>
<keyword evidence="9 16" id="KW-0479">Metal-binding</keyword>
<dbReference type="InterPro" id="IPR050408">
    <property type="entry name" value="HGPRT"/>
</dbReference>
<evidence type="ECO:0000256" key="3">
    <source>
        <dbReference type="ARBA" id="ARBA00004669"/>
    </source>
</evidence>
<evidence type="ECO:0000256" key="4">
    <source>
        <dbReference type="ARBA" id="ARBA00008391"/>
    </source>
</evidence>
<sequence length="249" mass="28419">MGCSHGQSPATMRSTLIQGQTAQLLPIHGHPLQLPLFSLPSQSFSFWIRDEDSGYNKNLFCIPKHYEEDLERVFIPHGLILDRTERLARDIMQDMGSHHIVALCVLKGGYKFFADLLDHIKALNQNGDKSVPVTVDFVRIKSYCNESPAEKISFIGEELSTLSGKDIIETGRTMKALLSKLKDKKPRMVKVVSLLVKRTCQSPGYRPDYTGFEISDQFVVGYALDYNEYFRDLNHICILKEKAKEKYRM</sequence>
<evidence type="ECO:0000259" key="17">
    <source>
        <dbReference type="Pfam" id="PF00156"/>
    </source>
</evidence>
<keyword evidence="19" id="KW-1185">Reference proteome</keyword>
<evidence type="ECO:0000313" key="19">
    <source>
        <dbReference type="Proteomes" id="UP000694410"/>
    </source>
</evidence>
<dbReference type="InterPro" id="IPR000836">
    <property type="entry name" value="PRTase_dom"/>
</dbReference>
<proteinExistence type="inferred from homology"/>
<comment type="similarity">
    <text evidence="4 16">Belongs to the purine/pyrimidine phosphoribosyltransferase family.</text>
</comment>
<comment type="cofactor">
    <cofactor evidence="1 16">
        <name>Mg(2+)</name>
        <dbReference type="ChEBI" id="CHEBI:18420"/>
    </cofactor>
</comment>
<evidence type="ECO:0000256" key="16">
    <source>
        <dbReference type="RuleBase" id="RU364099"/>
    </source>
</evidence>
<keyword evidence="6 16" id="KW-0963">Cytoplasm</keyword>
<keyword evidence="7 16" id="KW-0328">Glycosyltransferase</keyword>
<dbReference type="InterPro" id="IPR005904">
    <property type="entry name" value="Hxn_phspho_trans"/>
</dbReference>
<evidence type="ECO:0000256" key="11">
    <source>
        <dbReference type="ARBA" id="ARBA00022741"/>
    </source>
</evidence>
<dbReference type="AlphaFoldDB" id="A0A8C0U9I1"/>
<keyword evidence="8 16" id="KW-0808">Transferase</keyword>
<dbReference type="PANTHER" id="PTHR43340">
    <property type="entry name" value="HYPOXANTHINE-GUANINE PHOSPHORIBOSYLTRANSFERASE"/>
    <property type="match status" value="1"/>
</dbReference>
<dbReference type="GO" id="GO:0000287">
    <property type="term" value="F:magnesium ion binding"/>
    <property type="evidence" value="ECO:0007669"/>
    <property type="project" value="TreeGrafter"/>
</dbReference>
<evidence type="ECO:0000313" key="18">
    <source>
        <dbReference type="Ensembl" id="ENSCCEP00000006251.1"/>
    </source>
</evidence>
<evidence type="ECO:0000256" key="6">
    <source>
        <dbReference type="ARBA" id="ARBA00022490"/>
    </source>
</evidence>
<accession>A0A8C0U9I1</accession>
<protein>
    <recommendedName>
        <fullName evidence="16">Hypoxanthine phosphoribosyltransferase</fullName>
        <ecNumber evidence="16">2.4.2.8</ecNumber>
    </recommendedName>
</protein>
<evidence type="ECO:0000256" key="2">
    <source>
        <dbReference type="ARBA" id="ARBA00004496"/>
    </source>
</evidence>
<dbReference type="PANTHER" id="PTHR43340:SF6">
    <property type="entry name" value="HYPOXANTHINE-GUANINE PHOSPHORIBOSYLTRANSFERASE"/>
    <property type="match status" value="1"/>
</dbReference>
<evidence type="ECO:0000256" key="5">
    <source>
        <dbReference type="ARBA" id="ARBA00011881"/>
    </source>
</evidence>
<evidence type="ECO:0000256" key="12">
    <source>
        <dbReference type="ARBA" id="ARBA00022842"/>
    </source>
</evidence>
<comment type="function">
    <text evidence="13">Converts guanine to guanosine monophosphate, and hypoxanthine to inosine monophosphate. Transfers the 5-phosphoribosyl group from 5-phosphoribosylpyrophosphate onto the purine. Plays a central role in the generation of purine nucleotides through the purine salvage pathway.</text>
</comment>
<reference evidence="18" key="1">
    <citation type="submission" date="2025-08" db="UniProtKB">
        <authorList>
            <consortium name="Ensembl"/>
        </authorList>
    </citation>
    <scope>IDENTIFICATION</scope>
</reference>
<dbReference type="GO" id="GO:0004422">
    <property type="term" value="F:hypoxanthine phosphoribosyltransferase activity"/>
    <property type="evidence" value="ECO:0007669"/>
    <property type="project" value="InterPro"/>
</dbReference>
<dbReference type="CDD" id="cd06223">
    <property type="entry name" value="PRTases_typeI"/>
    <property type="match status" value="1"/>
</dbReference>
<dbReference type="GO" id="GO:0005829">
    <property type="term" value="C:cytosol"/>
    <property type="evidence" value="ECO:0007669"/>
    <property type="project" value="TreeGrafter"/>
</dbReference>
<comment type="subunit">
    <text evidence="5">Homotetramer.</text>
</comment>
<evidence type="ECO:0000256" key="1">
    <source>
        <dbReference type="ARBA" id="ARBA00001946"/>
    </source>
</evidence>
<dbReference type="NCBIfam" id="TIGR01203">
    <property type="entry name" value="HGPRTase"/>
    <property type="match status" value="1"/>
</dbReference>
<dbReference type="SUPFAM" id="SSF53271">
    <property type="entry name" value="PRTase-like"/>
    <property type="match status" value="1"/>
</dbReference>
<evidence type="ECO:0000256" key="9">
    <source>
        <dbReference type="ARBA" id="ARBA00022723"/>
    </source>
</evidence>
<evidence type="ECO:0000256" key="15">
    <source>
        <dbReference type="ARBA" id="ARBA00049402"/>
    </source>
</evidence>
<dbReference type="GO" id="GO:0032264">
    <property type="term" value="P:IMP salvage"/>
    <property type="evidence" value="ECO:0007669"/>
    <property type="project" value="UniProtKB-UniPathway"/>
</dbReference>
<dbReference type="FunFam" id="3.40.50.2020:FF:000053">
    <property type="entry name" value="Hypoxanthine phosphoribosyltransferase"/>
    <property type="match status" value="1"/>
</dbReference>
<keyword evidence="11 16" id="KW-0547">Nucleotide-binding</keyword>
<dbReference type="GO" id="GO:0032263">
    <property type="term" value="P:GMP salvage"/>
    <property type="evidence" value="ECO:0007669"/>
    <property type="project" value="TreeGrafter"/>
</dbReference>